<feature type="chain" id="PRO_5002180524" description="F-box domain-containing protein" evidence="1">
    <location>
        <begin position="24"/>
        <end position="439"/>
    </location>
</feature>
<reference evidence="2 3" key="1">
    <citation type="submission" date="2014-04" db="EMBL/GenBank/DDBJ databases">
        <authorList>
            <consortium name="DOE Joint Genome Institute"/>
            <person name="Kuo A."/>
            <person name="Girlanda M."/>
            <person name="Perotto S."/>
            <person name="Kohler A."/>
            <person name="Nagy L.G."/>
            <person name="Floudas D."/>
            <person name="Copeland A."/>
            <person name="Barry K.W."/>
            <person name="Cichocki N."/>
            <person name="Veneault-Fourrey C."/>
            <person name="LaButti K."/>
            <person name="Lindquist E.A."/>
            <person name="Lipzen A."/>
            <person name="Lundell T."/>
            <person name="Morin E."/>
            <person name="Murat C."/>
            <person name="Sun H."/>
            <person name="Tunlid A."/>
            <person name="Henrissat B."/>
            <person name="Grigoriev I.V."/>
            <person name="Hibbett D.S."/>
            <person name="Martin F."/>
            <person name="Nordberg H.P."/>
            <person name="Cantor M.N."/>
            <person name="Hua S.X."/>
        </authorList>
    </citation>
    <scope>NUCLEOTIDE SEQUENCE [LARGE SCALE GENOMIC DNA]</scope>
    <source>
        <strain evidence="2 3">MUT 4182</strain>
    </source>
</reference>
<dbReference type="AlphaFoldDB" id="A0A0C3PSG3"/>
<evidence type="ECO:0000256" key="1">
    <source>
        <dbReference type="SAM" id="SignalP"/>
    </source>
</evidence>
<keyword evidence="3" id="KW-1185">Reference proteome</keyword>
<protein>
    <recommendedName>
        <fullName evidence="4">F-box domain-containing protein</fullName>
    </recommendedName>
</protein>
<dbReference type="Gene3D" id="3.80.10.10">
    <property type="entry name" value="Ribonuclease Inhibitor"/>
    <property type="match status" value="1"/>
</dbReference>
<gene>
    <name evidence="2" type="ORF">M407DRAFT_32657</name>
</gene>
<dbReference type="HOGENOM" id="CLU_624373_0_0_1"/>
<organism evidence="2 3">
    <name type="scientific">Tulasnella calospora MUT 4182</name>
    <dbReference type="NCBI Taxonomy" id="1051891"/>
    <lineage>
        <taxon>Eukaryota</taxon>
        <taxon>Fungi</taxon>
        <taxon>Dikarya</taxon>
        <taxon>Basidiomycota</taxon>
        <taxon>Agaricomycotina</taxon>
        <taxon>Agaricomycetes</taxon>
        <taxon>Cantharellales</taxon>
        <taxon>Tulasnellaceae</taxon>
        <taxon>Tulasnella</taxon>
    </lineage>
</organism>
<dbReference type="EMBL" id="KN823356">
    <property type="protein sequence ID" value="KIO17660.1"/>
    <property type="molecule type" value="Genomic_DNA"/>
</dbReference>
<accession>A0A0C3PSG3</accession>
<dbReference type="SUPFAM" id="SSF52058">
    <property type="entry name" value="L domain-like"/>
    <property type="match status" value="1"/>
</dbReference>
<evidence type="ECO:0000313" key="2">
    <source>
        <dbReference type="EMBL" id="KIO17660.1"/>
    </source>
</evidence>
<name>A0A0C3PSG3_9AGAM</name>
<evidence type="ECO:0008006" key="4">
    <source>
        <dbReference type="Google" id="ProtNLM"/>
    </source>
</evidence>
<feature type="signal peptide" evidence="1">
    <location>
        <begin position="1"/>
        <end position="23"/>
    </location>
</feature>
<proteinExistence type="predicted"/>
<dbReference type="Proteomes" id="UP000054248">
    <property type="component" value="Unassembled WGS sequence"/>
</dbReference>
<sequence length="439" mass="48987">MSQLPIELLTLTILLSLNTLGHARRIIRTEELCLVNRAWKATIDSTPLFWTCISNKPRSSPETIKGRIRKSGGAPLHILFGNDTHSLEAFIPLVTPHTHRWRKLGVQGWGADISTYINKPAPMLESLVLYSVLLSSDEIPFGGTTPSLSSVTLGNVGFSQDPTILRNLKDLSLGNITYDQQNPPLSWLRGILSACPDLERLEIDGRYIAEPPPTHQPVLLAKLSSFSLRGLQNPPDTTEAIFGMVTAPHLPLIHLTLDEHWAWRTMNILSPLSTTLLLRYTGFRIYIHNWRIQIVSITDAGEVPSPAPTVVVNLSSSARWGGPAVKILEDVGKAAPLFAAVDIIITDPRPTRLISNYLRSTVEEKDTSFGHPLPQLRTFQMDVAFQENRPCEAEDLLSELAQARHDIPRIRMKMRKGFGVYGFDIFQWDRASSSFVSQQ</sequence>
<dbReference type="OrthoDB" id="3365698at2759"/>
<keyword evidence="1" id="KW-0732">Signal</keyword>
<dbReference type="STRING" id="1051891.A0A0C3PSG3"/>
<reference evidence="3" key="2">
    <citation type="submission" date="2015-01" db="EMBL/GenBank/DDBJ databases">
        <title>Evolutionary Origins and Diversification of the Mycorrhizal Mutualists.</title>
        <authorList>
            <consortium name="DOE Joint Genome Institute"/>
            <consortium name="Mycorrhizal Genomics Consortium"/>
            <person name="Kohler A."/>
            <person name="Kuo A."/>
            <person name="Nagy L.G."/>
            <person name="Floudas D."/>
            <person name="Copeland A."/>
            <person name="Barry K.W."/>
            <person name="Cichocki N."/>
            <person name="Veneault-Fourrey C."/>
            <person name="LaButti K."/>
            <person name="Lindquist E.A."/>
            <person name="Lipzen A."/>
            <person name="Lundell T."/>
            <person name="Morin E."/>
            <person name="Murat C."/>
            <person name="Riley R."/>
            <person name="Ohm R."/>
            <person name="Sun H."/>
            <person name="Tunlid A."/>
            <person name="Henrissat B."/>
            <person name="Grigoriev I.V."/>
            <person name="Hibbett D.S."/>
            <person name="Martin F."/>
        </authorList>
    </citation>
    <scope>NUCLEOTIDE SEQUENCE [LARGE SCALE GENOMIC DNA]</scope>
    <source>
        <strain evidence="3">MUT 4182</strain>
    </source>
</reference>
<evidence type="ECO:0000313" key="3">
    <source>
        <dbReference type="Proteomes" id="UP000054248"/>
    </source>
</evidence>
<dbReference type="InterPro" id="IPR032675">
    <property type="entry name" value="LRR_dom_sf"/>
</dbReference>